<organism evidence="1 2">
    <name type="scientific">Aspergillus novoparasiticus</name>
    <dbReference type="NCBI Taxonomy" id="986946"/>
    <lineage>
        <taxon>Eukaryota</taxon>
        <taxon>Fungi</taxon>
        <taxon>Dikarya</taxon>
        <taxon>Ascomycota</taxon>
        <taxon>Pezizomycotina</taxon>
        <taxon>Eurotiomycetes</taxon>
        <taxon>Eurotiomycetidae</taxon>
        <taxon>Eurotiales</taxon>
        <taxon>Aspergillaceae</taxon>
        <taxon>Aspergillus</taxon>
        <taxon>Aspergillus subgen. Circumdati</taxon>
    </lineage>
</organism>
<gene>
    <name evidence="1" type="ORF">BDV33DRAFT_172273</name>
</gene>
<keyword evidence="2" id="KW-1185">Reference proteome</keyword>
<proteinExistence type="predicted"/>
<name>A0A5N6EUN0_9EURO</name>
<evidence type="ECO:0000313" key="1">
    <source>
        <dbReference type="EMBL" id="KAB8220394.1"/>
    </source>
</evidence>
<reference evidence="1 2" key="1">
    <citation type="submission" date="2019-04" db="EMBL/GenBank/DDBJ databases">
        <title>Fungal friends and foes A comparative genomics study of 23 Aspergillus species from section Flavi.</title>
        <authorList>
            <consortium name="DOE Joint Genome Institute"/>
            <person name="Kjaerbolling I."/>
            <person name="Vesth T.C."/>
            <person name="Frisvad J.C."/>
            <person name="Nybo J.L."/>
            <person name="Theobald S."/>
            <person name="Kildgaard S."/>
            <person name="Petersen T.I."/>
            <person name="Kuo A."/>
            <person name="Sato A."/>
            <person name="Lyhne E.K."/>
            <person name="Kogle M.E."/>
            <person name="Wiebenga A."/>
            <person name="Kun R.S."/>
            <person name="Lubbers R.J."/>
            <person name="Makela M.R."/>
            <person name="Barry K."/>
            <person name="Chovatia M."/>
            <person name="Clum A."/>
            <person name="Daum C."/>
            <person name="Haridas S."/>
            <person name="He G."/>
            <person name="LaButti K."/>
            <person name="Lipzen A."/>
            <person name="Mondo S."/>
            <person name="Pangilinan J."/>
            <person name="Riley R."/>
            <person name="Salamov A."/>
            <person name="Simmons B.A."/>
            <person name="Magnuson J.K."/>
            <person name="Henrissat B."/>
            <person name="Mortensen U.H."/>
            <person name="Larsen T.O."/>
            <person name="De vries R.P."/>
            <person name="Grigoriev I.V."/>
            <person name="Machida M."/>
            <person name="Baker S.E."/>
            <person name="Andersen M.R."/>
        </authorList>
    </citation>
    <scope>NUCLEOTIDE SEQUENCE [LARGE SCALE GENOMIC DNA]</scope>
    <source>
        <strain evidence="1 2">CBS 126849</strain>
    </source>
</reference>
<dbReference type="AlphaFoldDB" id="A0A5N6EUN0"/>
<dbReference type="EMBL" id="ML733429">
    <property type="protein sequence ID" value="KAB8220394.1"/>
    <property type="molecule type" value="Genomic_DNA"/>
</dbReference>
<sequence>MGSTVITLAPISSLSVLFSDSEGFRKRKFELARYQSFKPNIQSMLKNIMHPLRDVLCALGQRKGRGAIIAKVRKRKHGIENSAFSSPCFLFPLSLQ</sequence>
<protein>
    <submittedName>
        <fullName evidence="1">Uncharacterized protein</fullName>
    </submittedName>
</protein>
<evidence type="ECO:0000313" key="2">
    <source>
        <dbReference type="Proteomes" id="UP000326799"/>
    </source>
</evidence>
<dbReference type="Proteomes" id="UP000326799">
    <property type="component" value="Unassembled WGS sequence"/>
</dbReference>
<accession>A0A5N6EUN0</accession>